<dbReference type="InterPro" id="IPR008952">
    <property type="entry name" value="Tetraspanin_EC2_sf"/>
</dbReference>
<evidence type="ECO:0000313" key="10">
    <source>
        <dbReference type="EMBL" id="MEQ2262138.1"/>
    </source>
</evidence>
<name>A0ABV0W0J4_9TELE</name>
<dbReference type="EMBL" id="JAHRIM010020088">
    <property type="protein sequence ID" value="MEQ2262138.1"/>
    <property type="molecule type" value="Genomic_DNA"/>
</dbReference>
<feature type="transmembrane region" description="Helical" evidence="9">
    <location>
        <begin position="87"/>
        <end position="110"/>
    </location>
</feature>
<protein>
    <recommendedName>
        <fullName evidence="9">Tetraspanin</fullName>
    </recommendedName>
</protein>
<dbReference type="PRINTS" id="PR00259">
    <property type="entry name" value="TMFOUR"/>
</dbReference>
<keyword evidence="6" id="KW-0325">Glycoprotein</keyword>
<gene>
    <name evidence="10" type="ORF">XENORESO_018811</name>
</gene>
<evidence type="ECO:0000256" key="6">
    <source>
        <dbReference type="ARBA" id="ARBA00023180"/>
    </source>
</evidence>
<comment type="function">
    <text evidence="8">Structural component of specialized membrane microdomains known as tetraspanin-enriched microdomains (TERMs), which act as platforms for receptor clustering and signaling. Participates thereby in diverse biological functions such as cell signal transduction, adhesion, migration and protein trafficking. Regulates neuronal differentiation in response to NGF by facilitating NGF-mediated activation of NTRK1/TRKA receptor tyrosine kinase and subsequent downstream signaling pathways. Plays a role in the inhibition of TNFalpha-induced apoptosis. Mechanistically, inhibits the NF-kappa-B signaling pathway by blocking phosphorylation of CHUK. Also promotes the stability of the thiamine transporter 1/SLC19A2 in intestinal epithelial cells leading to an increase of thiamine uptake process.</text>
</comment>
<evidence type="ECO:0000256" key="3">
    <source>
        <dbReference type="ARBA" id="ARBA00022692"/>
    </source>
</evidence>
<reference evidence="10 11" key="1">
    <citation type="submission" date="2021-06" db="EMBL/GenBank/DDBJ databases">
        <authorList>
            <person name="Palmer J.M."/>
        </authorList>
    </citation>
    <scope>NUCLEOTIDE SEQUENCE [LARGE SCALE GENOMIC DNA]</scope>
    <source>
        <strain evidence="10 11">XR_2019</strain>
        <tissue evidence="10">Muscle</tissue>
    </source>
</reference>
<comment type="subunit">
    <text evidence="7">Interacts with SLC19A2. Interacts with NTRK1/TRKA.</text>
</comment>
<comment type="similarity">
    <text evidence="2 9">Belongs to the tetraspanin (TM4SF) family.</text>
</comment>
<dbReference type="PANTHER" id="PTHR19282">
    <property type="entry name" value="TETRASPANIN"/>
    <property type="match status" value="1"/>
</dbReference>
<evidence type="ECO:0000256" key="4">
    <source>
        <dbReference type="ARBA" id="ARBA00022989"/>
    </source>
</evidence>
<keyword evidence="5 9" id="KW-0472">Membrane</keyword>
<dbReference type="Proteomes" id="UP001444071">
    <property type="component" value="Unassembled WGS sequence"/>
</dbReference>
<feature type="transmembrane region" description="Helical" evidence="9">
    <location>
        <begin position="197"/>
        <end position="219"/>
    </location>
</feature>
<dbReference type="PANTHER" id="PTHR19282:SF216">
    <property type="entry name" value="TETRASPANIN-1"/>
    <property type="match status" value="1"/>
</dbReference>
<dbReference type="InterPro" id="IPR000301">
    <property type="entry name" value="Tetraspanin_animals"/>
</dbReference>
<evidence type="ECO:0000256" key="8">
    <source>
        <dbReference type="ARBA" id="ARBA00054958"/>
    </source>
</evidence>
<dbReference type="Gene3D" id="1.10.1450.10">
    <property type="entry name" value="Tetraspanin"/>
    <property type="match status" value="1"/>
</dbReference>
<organism evidence="10 11">
    <name type="scientific">Xenotaenia resolanae</name>
    <dbReference type="NCBI Taxonomy" id="208358"/>
    <lineage>
        <taxon>Eukaryota</taxon>
        <taxon>Metazoa</taxon>
        <taxon>Chordata</taxon>
        <taxon>Craniata</taxon>
        <taxon>Vertebrata</taxon>
        <taxon>Euteleostomi</taxon>
        <taxon>Actinopterygii</taxon>
        <taxon>Neopterygii</taxon>
        <taxon>Teleostei</taxon>
        <taxon>Neoteleostei</taxon>
        <taxon>Acanthomorphata</taxon>
        <taxon>Ovalentaria</taxon>
        <taxon>Atherinomorphae</taxon>
        <taxon>Cyprinodontiformes</taxon>
        <taxon>Goodeidae</taxon>
        <taxon>Xenotaenia</taxon>
    </lineage>
</organism>
<keyword evidence="3 9" id="KW-0812">Transmembrane</keyword>
<evidence type="ECO:0000256" key="5">
    <source>
        <dbReference type="ARBA" id="ARBA00023136"/>
    </source>
</evidence>
<dbReference type="PIRSF" id="PIRSF002419">
    <property type="entry name" value="Tetraspanin"/>
    <property type="match status" value="1"/>
</dbReference>
<comment type="subcellular location">
    <subcellularLocation>
        <location evidence="1">Endomembrane system</location>
        <topology evidence="1">Multi-pass membrane protein</topology>
    </subcellularLocation>
    <subcellularLocation>
        <location evidence="9">Membrane</location>
        <topology evidence="9">Multi-pass membrane protein</topology>
    </subcellularLocation>
</comment>
<evidence type="ECO:0000256" key="2">
    <source>
        <dbReference type="ARBA" id="ARBA00006840"/>
    </source>
</evidence>
<accession>A0ABV0W0J4</accession>
<dbReference type="InterPro" id="IPR018499">
    <property type="entry name" value="Tetraspanin/Peripherin"/>
</dbReference>
<evidence type="ECO:0000256" key="9">
    <source>
        <dbReference type="RuleBase" id="RU361218"/>
    </source>
</evidence>
<evidence type="ECO:0000313" key="11">
    <source>
        <dbReference type="Proteomes" id="UP001444071"/>
    </source>
</evidence>
<feature type="transmembrane region" description="Helical" evidence="9">
    <location>
        <begin position="12"/>
        <end position="35"/>
    </location>
</feature>
<feature type="transmembrane region" description="Helical" evidence="9">
    <location>
        <begin position="55"/>
        <end position="75"/>
    </location>
</feature>
<sequence>MAVDGCGVVCKYILIIFNIIFAVVGFAFLGLGLWLRCSENTRGIFTIGDPDSSTFVIGVTVMIALGIVMLIVVLFGDYGACSEKRCALQVFSVLVFLLAIAEFAVAGLAWSNRMEAGLHLGKFYVSLYERYVMSQDPAIGVILTFIQNSLHCCGITGVSLIEIVRQTCPKPSGFMEHFKMDSCPVTIVTVFDSRTPLVMGIFIGTGALLIVAVICSGVLSSQIHRVSSSPQYIILSPSTPSLAAPQAYPQHVTVSNNSFPDQDPVVFTPLPAVNIPLAQA</sequence>
<keyword evidence="11" id="KW-1185">Reference proteome</keyword>
<comment type="caution">
    <text evidence="10">The sequence shown here is derived from an EMBL/GenBank/DDBJ whole genome shotgun (WGS) entry which is preliminary data.</text>
</comment>
<evidence type="ECO:0000256" key="7">
    <source>
        <dbReference type="ARBA" id="ARBA00046464"/>
    </source>
</evidence>
<dbReference type="Pfam" id="PF00335">
    <property type="entry name" value="Tetraspanin"/>
    <property type="match status" value="1"/>
</dbReference>
<evidence type="ECO:0000256" key="1">
    <source>
        <dbReference type="ARBA" id="ARBA00004127"/>
    </source>
</evidence>
<dbReference type="SUPFAM" id="SSF48652">
    <property type="entry name" value="Tetraspanin"/>
    <property type="match status" value="1"/>
</dbReference>
<keyword evidence="4 9" id="KW-1133">Transmembrane helix</keyword>
<proteinExistence type="inferred from homology"/>